<dbReference type="AlphaFoldDB" id="A0A7J6EBV5"/>
<proteinExistence type="predicted"/>
<organism evidence="1 2">
    <name type="scientific">Cannabis sativa</name>
    <name type="common">Hemp</name>
    <name type="synonym">Marijuana</name>
    <dbReference type="NCBI Taxonomy" id="3483"/>
    <lineage>
        <taxon>Eukaryota</taxon>
        <taxon>Viridiplantae</taxon>
        <taxon>Streptophyta</taxon>
        <taxon>Embryophyta</taxon>
        <taxon>Tracheophyta</taxon>
        <taxon>Spermatophyta</taxon>
        <taxon>Magnoliopsida</taxon>
        <taxon>eudicotyledons</taxon>
        <taxon>Gunneridae</taxon>
        <taxon>Pentapetalae</taxon>
        <taxon>rosids</taxon>
        <taxon>fabids</taxon>
        <taxon>Rosales</taxon>
        <taxon>Cannabaceae</taxon>
        <taxon>Cannabis</taxon>
    </lineage>
</organism>
<gene>
    <name evidence="1" type="ORF">F8388_025918</name>
</gene>
<dbReference type="CDD" id="cd02440">
    <property type="entry name" value="AdoMet_MTases"/>
    <property type="match status" value="1"/>
</dbReference>
<evidence type="ECO:0008006" key="3">
    <source>
        <dbReference type="Google" id="ProtNLM"/>
    </source>
</evidence>
<dbReference type="Gene3D" id="3.40.50.150">
    <property type="entry name" value="Vaccinia Virus protein VP39"/>
    <property type="match status" value="1"/>
</dbReference>
<dbReference type="InterPro" id="IPR029063">
    <property type="entry name" value="SAM-dependent_MTases_sf"/>
</dbReference>
<dbReference type="Proteomes" id="UP000525078">
    <property type="component" value="Unassembled WGS sequence"/>
</dbReference>
<evidence type="ECO:0000313" key="1">
    <source>
        <dbReference type="EMBL" id="KAF4355915.1"/>
    </source>
</evidence>
<sequence>MAVDKTTFEAIVPSRFISLSFPTPNPNPNHSSPLLRIAVLDSPTLTLDPPLVAAMFVPQHRESDWIFSTESGHLHLLHSSPGISRLILLGNSPEKDHPSSTIYSKNNNNSMSMSMEVSFKPLLLALSPKSCFKHGNPHIPILSYEDGVICGMVLERFVGSIVGEMLVEDVEIEVENGAGNREFRRRLRFKRMPNLIQSEVRIFPKEGIDFNSIEIGEVEFSPDNNVLLQPYLSPMVASLSLIGKHIQDRIFSGFRPKALCLGVGGGALLSFLKTQLGFEVLGVEEDEQFLEKISHPSGECNASSIDAEFDVIMVDLDSSDARSGVYAPPLEFGEKHVLMAAKSILSKNGILALNVIPQSNAFYETTKHEFQQVFSELYEIDVRNGENFVLIATTSPVIIKAHLSRRIMGEAPVDGNLFGLLRLHTLPDRRPYQVLSQGWVEEALSLYSLHRNAMQRNLSKLTNSQVLGWDCTCRPLEELQLKGFEADVLTLIRAYITTGNTDTSLQFTRRKC</sequence>
<dbReference type="SUPFAM" id="SSF53335">
    <property type="entry name" value="S-adenosyl-L-methionine-dependent methyltransferases"/>
    <property type="match status" value="1"/>
</dbReference>
<reference evidence="1 2" key="1">
    <citation type="journal article" date="2020" name="bioRxiv">
        <title>Sequence and annotation of 42 cannabis genomes reveals extensive copy number variation in cannabinoid synthesis and pathogen resistance genes.</title>
        <authorList>
            <person name="Mckernan K.J."/>
            <person name="Helbert Y."/>
            <person name="Kane L.T."/>
            <person name="Ebling H."/>
            <person name="Zhang L."/>
            <person name="Liu B."/>
            <person name="Eaton Z."/>
            <person name="Mclaughlin S."/>
            <person name="Kingan S."/>
            <person name="Baybayan P."/>
            <person name="Concepcion G."/>
            <person name="Jordan M."/>
            <person name="Riva A."/>
            <person name="Barbazuk W."/>
            <person name="Harkins T."/>
        </authorList>
    </citation>
    <scope>NUCLEOTIDE SEQUENCE [LARGE SCALE GENOMIC DNA]</scope>
    <source>
        <strain evidence="2">cv. Jamaican Lion 4</strain>
        <tissue evidence="1">Leaf</tissue>
    </source>
</reference>
<comment type="caution">
    <text evidence="1">The sequence shown here is derived from an EMBL/GenBank/DDBJ whole genome shotgun (WGS) entry which is preliminary data.</text>
</comment>
<accession>A0A7J6EBV5</accession>
<evidence type="ECO:0000313" key="2">
    <source>
        <dbReference type="Proteomes" id="UP000525078"/>
    </source>
</evidence>
<dbReference type="EMBL" id="JAATIP010000258">
    <property type="protein sequence ID" value="KAF4355915.1"/>
    <property type="molecule type" value="Genomic_DNA"/>
</dbReference>
<name>A0A7J6EBV5_CANSA</name>
<protein>
    <recommendedName>
        <fullName evidence="3">Methyltransferase-like protein 13</fullName>
    </recommendedName>
</protein>